<evidence type="ECO:0000259" key="2">
    <source>
        <dbReference type="Pfam" id="PF09084"/>
    </source>
</evidence>
<dbReference type="Proteomes" id="UP000029858">
    <property type="component" value="Unassembled WGS sequence"/>
</dbReference>
<dbReference type="Gene3D" id="3.40.190.10">
    <property type="entry name" value="Periplasmic binding protein-like II"/>
    <property type="match status" value="2"/>
</dbReference>
<evidence type="ECO:0000313" key="3">
    <source>
        <dbReference type="EMBL" id="KGJ22401.1"/>
    </source>
</evidence>
<dbReference type="InterPro" id="IPR027939">
    <property type="entry name" value="NMT1/THI5"/>
</dbReference>
<protein>
    <submittedName>
        <fullName evidence="3">ABC transporter ATP-binding protein</fullName>
    </submittedName>
</protein>
<sequence>MTLTRTLAAAAFALLAQPALAADKMTLMLDWFINPDHAPIILAQDKGYFADAGLEVEIVAPADPADPPKLVAAGRADLAVSYQPQLHLQVHEGLPLVRVGTLVGTPLNCLMVREDGPVKTLADLKGRKIGYSVSGVEQAVVAALLKTAGLTMDDVEMVNVNWSLTPALMSGQVDATIGAYRNFELTQMRIAGGTGKCFFVEENGLPAYDELIFVANRDTLDRARVNRFLGAVERATQFMLNHPDEAREVFAAHAPDLKDELNTKAWDDTFGRFAISPAALDHGRYARFEAFLHEAGLVPEVLPVDRLAVDPGAAE</sequence>
<dbReference type="InterPro" id="IPR015168">
    <property type="entry name" value="SsuA/THI5"/>
</dbReference>
<keyword evidence="3" id="KW-0547">Nucleotide-binding</keyword>
<dbReference type="GO" id="GO:0009228">
    <property type="term" value="P:thiamine biosynthetic process"/>
    <property type="evidence" value="ECO:0007669"/>
    <property type="project" value="InterPro"/>
</dbReference>
<dbReference type="GO" id="GO:0005524">
    <property type="term" value="F:ATP binding"/>
    <property type="evidence" value="ECO:0007669"/>
    <property type="project" value="UniProtKB-KW"/>
</dbReference>
<feature type="domain" description="SsuA/THI5-like" evidence="2">
    <location>
        <begin position="34"/>
        <end position="246"/>
    </location>
</feature>
<gene>
    <name evidence="3" type="ORF">IX56_08280</name>
</gene>
<reference evidence="3 4" key="1">
    <citation type="submission" date="2014-09" db="EMBL/GenBank/DDBJ databases">
        <authorList>
            <person name="McGinnis J.M."/>
            <person name="Wolfgang W.J."/>
        </authorList>
    </citation>
    <scope>NUCLEOTIDE SEQUENCE [LARGE SCALE GENOMIC DNA]</scope>
    <source>
        <strain evidence="3 4">5503</strain>
    </source>
</reference>
<accession>A0A099GI70</accession>
<evidence type="ECO:0000313" key="4">
    <source>
        <dbReference type="Proteomes" id="UP000029858"/>
    </source>
</evidence>
<comment type="caution">
    <text evidence="3">The sequence shown here is derived from an EMBL/GenBank/DDBJ whole genome shotgun (WGS) entry which is preliminary data.</text>
</comment>
<feature type="chain" id="PRO_5001955586" evidence="1">
    <location>
        <begin position="22"/>
        <end position="315"/>
    </location>
</feature>
<name>A0A099GI70_9RHOB</name>
<organism evidence="3 4">
    <name type="scientific">Paracoccus sanguinis</name>
    <dbReference type="NCBI Taxonomy" id="1545044"/>
    <lineage>
        <taxon>Bacteria</taxon>
        <taxon>Pseudomonadati</taxon>
        <taxon>Pseudomonadota</taxon>
        <taxon>Alphaproteobacteria</taxon>
        <taxon>Rhodobacterales</taxon>
        <taxon>Paracoccaceae</taxon>
        <taxon>Paracoccus</taxon>
    </lineage>
</organism>
<evidence type="ECO:0000256" key="1">
    <source>
        <dbReference type="SAM" id="SignalP"/>
    </source>
</evidence>
<dbReference type="AlphaFoldDB" id="A0A099GI70"/>
<dbReference type="CDD" id="cd13651">
    <property type="entry name" value="PBP2_ThiY"/>
    <property type="match status" value="1"/>
</dbReference>
<keyword evidence="1" id="KW-0732">Signal</keyword>
<feature type="signal peptide" evidence="1">
    <location>
        <begin position="1"/>
        <end position="21"/>
    </location>
</feature>
<dbReference type="SUPFAM" id="SSF53850">
    <property type="entry name" value="Periplasmic binding protein-like II"/>
    <property type="match status" value="1"/>
</dbReference>
<proteinExistence type="predicted"/>
<dbReference type="EMBL" id="JRKQ01000034">
    <property type="protein sequence ID" value="KGJ22401.1"/>
    <property type="molecule type" value="Genomic_DNA"/>
</dbReference>
<dbReference type="PANTHER" id="PTHR31528:SF3">
    <property type="entry name" value="THIAMINE BIOSYNTHESIS PROTEIN HI_0357-RELATED"/>
    <property type="match status" value="1"/>
</dbReference>
<dbReference type="RefSeq" id="WP_036709123.1">
    <property type="nucleotide sequence ID" value="NZ_JRKQ01000034.1"/>
</dbReference>
<dbReference type="PANTHER" id="PTHR31528">
    <property type="entry name" value="4-AMINO-5-HYDROXYMETHYL-2-METHYLPYRIMIDINE PHOSPHATE SYNTHASE THI11-RELATED"/>
    <property type="match status" value="1"/>
</dbReference>
<reference evidence="3 4" key="2">
    <citation type="submission" date="2014-10" db="EMBL/GenBank/DDBJ databases">
        <title>Paracoccus sanguinis sp. nov., isolated from clinical specimens of New York State patients.</title>
        <authorList>
            <person name="Mingle L.A."/>
            <person name="Cole J.A."/>
            <person name="Lapierre P."/>
            <person name="Musser K.A."/>
        </authorList>
    </citation>
    <scope>NUCLEOTIDE SEQUENCE [LARGE SCALE GENOMIC DNA]</scope>
    <source>
        <strain evidence="3 4">5503</strain>
    </source>
</reference>
<keyword evidence="3" id="KW-0067">ATP-binding</keyword>
<dbReference type="Pfam" id="PF09084">
    <property type="entry name" value="NMT1"/>
    <property type="match status" value="1"/>
</dbReference>